<dbReference type="GeneTree" id="ENSGT00940000155112"/>
<dbReference type="AlphaFoldDB" id="A0A8C4WVL9"/>
<sequence length="542" mass="60393">MDVFNSSLESGQVLKDWRVANVTPLFKKGSREELGNYRPVSLTSVVGKGLEILIRKWMRNHLNKYNLIKGSEHWFTEGISCLTNVLEFYESVLIETEKVVLSLTTASSNDADDIIFNIGLAIKKILPGLFSSHFLRRLTIDPPDRESRQLEEWQRQSNAEQGSCGGFSQIYACVCDQLNLPFRDEVQWDVDTIYFTHELQDLNLDDFSHLDSRDLVPIVATLEYSQWFTKLLCKDTKLVSSIIFLCIIILYLVVRKEFMQKLAVALFDNHQSVLQSISLAGSAMDDKGVISFSSQLHHLIKGLYNLNLSRTALTLRGANSLCQALMGSEQIKATLTHLDLSGNILRADESSVSCCFLFFFLTLCAWPYSYRKSRDILPSFSQFFNHSMALEKFSLSGTRLEILLAVSSNQHLSSVSLDISSCELKSAGAKALIYCLEDVRNITSLDISDNGTFGFSASKHLSLLMLLPLIICSLIVLMIQDEEFWLKSLSLADSRLKTAAVIVASAICGAATLSHLDLSGNGMGDSGARMLAKALAVNTTLR</sequence>
<evidence type="ECO:0000313" key="2">
    <source>
        <dbReference type="Ensembl" id="ENSEBUP00000013997.1"/>
    </source>
</evidence>
<accession>A0A8C4WVL9</accession>
<dbReference type="Gene3D" id="3.80.10.10">
    <property type="entry name" value="Ribonuclease Inhibitor"/>
    <property type="match status" value="1"/>
</dbReference>
<evidence type="ECO:0008006" key="4">
    <source>
        <dbReference type="Google" id="ProtNLM"/>
    </source>
</evidence>
<reference evidence="2" key="1">
    <citation type="submission" date="2025-08" db="UniProtKB">
        <authorList>
            <consortium name="Ensembl"/>
        </authorList>
    </citation>
    <scope>IDENTIFICATION</scope>
</reference>
<dbReference type="GO" id="GO:0034315">
    <property type="term" value="P:regulation of Arp2/3 complex-mediated actin nucleation"/>
    <property type="evidence" value="ECO:0007669"/>
    <property type="project" value="TreeGrafter"/>
</dbReference>
<reference evidence="2" key="2">
    <citation type="submission" date="2025-09" db="UniProtKB">
        <authorList>
            <consortium name="Ensembl"/>
        </authorList>
    </citation>
    <scope>IDENTIFICATION</scope>
</reference>
<organism evidence="2 3">
    <name type="scientific">Eptatretus burgeri</name>
    <name type="common">Inshore hagfish</name>
    <dbReference type="NCBI Taxonomy" id="7764"/>
    <lineage>
        <taxon>Eukaryota</taxon>
        <taxon>Metazoa</taxon>
        <taxon>Chordata</taxon>
        <taxon>Craniata</taxon>
        <taxon>Vertebrata</taxon>
        <taxon>Cyclostomata</taxon>
        <taxon>Myxini</taxon>
        <taxon>Myxiniformes</taxon>
        <taxon>Myxinidae</taxon>
        <taxon>Eptatretinae</taxon>
        <taxon>Eptatretus</taxon>
    </lineage>
</organism>
<keyword evidence="1" id="KW-1133">Transmembrane helix</keyword>
<name>A0A8C4WVL9_EPTBU</name>
<dbReference type="Pfam" id="PF13516">
    <property type="entry name" value="LRR_6"/>
    <property type="match status" value="2"/>
</dbReference>
<dbReference type="Proteomes" id="UP000694388">
    <property type="component" value="Unplaced"/>
</dbReference>
<proteinExistence type="predicted"/>
<evidence type="ECO:0000313" key="3">
    <source>
        <dbReference type="Proteomes" id="UP000694388"/>
    </source>
</evidence>
<feature type="transmembrane region" description="Helical" evidence="1">
    <location>
        <begin position="461"/>
        <end position="479"/>
    </location>
</feature>
<dbReference type="Gene3D" id="6.10.140.1850">
    <property type="match status" value="1"/>
</dbReference>
<keyword evidence="1" id="KW-0812">Transmembrane</keyword>
<dbReference type="Ensembl" id="ENSEBUT00000014573.1">
    <property type="protein sequence ID" value="ENSEBUP00000013997.1"/>
    <property type="gene ID" value="ENSEBUG00000008814.1"/>
</dbReference>
<dbReference type="InterPro" id="IPR051279">
    <property type="entry name" value="PP1-Reg/Actin-Interact_Protein"/>
</dbReference>
<dbReference type="OMA" id="FDYGFFF"/>
<feature type="transmembrane region" description="Helical" evidence="1">
    <location>
        <begin position="499"/>
        <end position="516"/>
    </location>
</feature>
<feature type="transmembrane region" description="Helical" evidence="1">
    <location>
        <begin position="238"/>
        <end position="254"/>
    </location>
</feature>
<dbReference type="SUPFAM" id="SSF52047">
    <property type="entry name" value="RNI-like"/>
    <property type="match status" value="1"/>
</dbReference>
<dbReference type="InterPro" id="IPR032675">
    <property type="entry name" value="LRR_dom_sf"/>
</dbReference>
<dbReference type="GO" id="GO:0016477">
    <property type="term" value="P:cell migration"/>
    <property type="evidence" value="ECO:0007669"/>
    <property type="project" value="TreeGrafter"/>
</dbReference>
<keyword evidence="1" id="KW-0472">Membrane</keyword>
<dbReference type="GO" id="GO:0005886">
    <property type="term" value="C:plasma membrane"/>
    <property type="evidence" value="ECO:0007669"/>
    <property type="project" value="TreeGrafter"/>
</dbReference>
<evidence type="ECO:0000256" key="1">
    <source>
        <dbReference type="SAM" id="Phobius"/>
    </source>
</evidence>
<dbReference type="PANTHER" id="PTHR24112">
    <property type="entry name" value="LEUCINE-RICH REPEAT, ISOFORM F-RELATED"/>
    <property type="match status" value="1"/>
</dbReference>
<dbReference type="GO" id="GO:0030027">
    <property type="term" value="C:lamellipodium"/>
    <property type="evidence" value="ECO:0007669"/>
    <property type="project" value="TreeGrafter"/>
</dbReference>
<dbReference type="InterPro" id="IPR001611">
    <property type="entry name" value="Leu-rich_rpt"/>
</dbReference>
<keyword evidence="3" id="KW-1185">Reference proteome</keyword>
<dbReference type="SMART" id="SM00368">
    <property type="entry name" value="LRR_RI"/>
    <property type="match status" value="4"/>
</dbReference>
<dbReference type="PANTHER" id="PTHR24112:SF66">
    <property type="entry name" value="LEUCINE-RICH REPEAT, ISOFORM F"/>
    <property type="match status" value="1"/>
</dbReference>
<protein>
    <recommendedName>
        <fullName evidence="4">CARMIL pleckstrin homology domain-containing protein</fullName>
    </recommendedName>
</protein>